<feature type="domain" description="Metallo-beta-lactamase" evidence="1">
    <location>
        <begin position="22"/>
        <end position="77"/>
    </location>
</feature>
<evidence type="ECO:0000313" key="3">
    <source>
        <dbReference type="Proteomes" id="UP001193389"/>
    </source>
</evidence>
<dbReference type="GO" id="GO:0016740">
    <property type="term" value="F:transferase activity"/>
    <property type="evidence" value="ECO:0007669"/>
    <property type="project" value="TreeGrafter"/>
</dbReference>
<name>A0A5K7SBH8_9BACT</name>
<sequence length="262" mass="28824">MQKLKITVLNDNTAGRWCRAEHGLSYMIEADFTVLFDTSSSDLIAYNAKILNIDLQQIGTIVLSHGHDDHTGGLSLFEGQQLVCHPDTFLKRTRKSNGTELGIKWSEDEIRSEFDLVLSRDPIQLSGQIYFLGEIPRLTEFESKTTAFEKADGTDDFVLDDSGLAIVTSKGLVVISGCAHSGICNMTAHAMKVTGIEKVYLVIGGFHLQSDDATTQKTIDWMKSMQVEQVIPSHCTSFSAQAAISKSFRFVPVKSGNTIEIG</sequence>
<dbReference type="InterPro" id="IPR001279">
    <property type="entry name" value="Metallo-B-lactamas"/>
</dbReference>
<keyword evidence="3" id="KW-1185">Reference proteome</keyword>
<reference evidence="2" key="1">
    <citation type="journal article" date="2020" name="Int. J. Syst. Evol. Microbiol.">
        <title>Aquipluma nitroreducens gen. nov. sp. nov., a novel facultatively anaerobic bacterium isolated from a freshwater lake.</title>
        <authorList>
            <person name="Watanabe M."/>
            <person name="Kojima H."/>
            <person name="Fukui M."/>
        </authorList>
    </citation>
    <scope>NUCLEOTIDE SEQUENCE</scope>
    <source>
        <strain evidence="2">MeG22</strain>
    </source>
</reference>
<dbReference type="Pfam" id="PF00753">
    <property type="entry name" value="Lactamase_B"/>
    <property type="match status" value="1"/>
</dbReference>
<dbReference type="InterPro" id="IPR052926">
    <property type="entry name" value="Metallo-beta-lactamase_dom"/>
</dbReference>
<dbReference type="SUPFAM" id="SSF56281">
    <property type="entry name" value="Metallo-hydrolase/oxidoreductase"/>
    <property type="match status" value="1"/>
</dbReference>
<dbReference type="CDD" id="cd07713">
    <property type="entry name" value="DHPS-like_MBL-fold"/>
    <property type="match status" value="1"/>
</dbReference>
<dbReference type="KEGG" id="anf:AQPE_3098"/>
<accession>A0A5K7SBH8</accession>
<dbReference type="Gene3D" id="3.60.15.10">
    <property type="entry name" value="Ribonuclease Z/Hydroxyacylglutathione hydrolase-like"/>
    <property type="match status" value="1"/>
</dbReference>
<dbReference type="InterPro" id="IPR041712">
    <property type="entry name" value="DHPS-like_MBL-fold"/>
</dbReference>
<dbReference type="PANTHER" id="PTHR13754:SF18">
    <property type="entry name" value="7,8-DIHYDROPTERIN-6-METHYL-4-(BETA-D-RIBOFURANOSYL)-AMINOBENZENE-5'-PHOSPHATE SYNTHASE"/>
    <property type="match status" value="1"/>
</dbReference>
<dbReference type="PANTHER" id="PTHR13754">
    <property type="entry name" value="METALLO-BETA-LACTAMASE SUPERFAMILY PROTEIN"/>
    <property type="match status" value="1"/>
</dbReference>
<evidence type="ECO:0000259" key="1">
    <source>
        <dbReference type="Pfam" id="PF00753"/>
    </source>
</evidence>
<proteinExistence type="predicted"/>
<dbReference type="RefSeq" id="WP_318347216.1">
    <property type="nucleotide sequence ID" value="NZ_AP018694.1"/>
</dbReference>
<dbReference type="Proteomes" id="UP001193389">
    <property type="component" value="Chromosome"/>
</dbReference>
<dbReference type="EMBL" id="AP018694">
    <property type="protein sequence ID" value="BBE18928.1"/>
    <property type="molecule type" value="Genomic_DNA"/>
</dbReference>
<evidence type="ECO:0000313" key="2">
    <source>
        <dbReference type="EMBL" id="BBE18928.1"/>
    </source>
</evidence>
<dbReference type="AlphaFoldDB" id="A0A5K7SBH8"/>
<gene>
    <name evidence="2" type="ORF">AQPE_3098</name>
</gene>
<organism evidence="2 3">
    <name type="scientific">Aquipluma nitroreducens</name>
    <dbReference type="NCBI Taxonomy" id="2010828"/>
    <lineage>
        <taxon>Bacteria</taxon>
        <taxon>Pseudomonadati</taxon>
        <taxon>Bacteroidota</taxon>
        <taxon>Bacteroidia</taxon>
        <taxon>Marinilabiliales</taxon>
        <taxon>Prolixibacteraceae</taxon>
        <taxon>Aquipluma</taxon>
    </lineage>
</organism>
<protein>
    <submittedName>
        <fullName evidence="2">7,8 dihydropteroate synthase</fullName>
    </submittedName>
</protein>
<dbReference type="InterPro" id="IPR036866">
    <property type="entry name" value="RibonucZ/Hydroxyglut_hydro"/>
</dbReference>